<dbReference type="InterPro" id="IPR036890">
    <property type="entry name" value="HATPase_C_sf"/>
</dbReference>
<feature type="domain" description="Signal transduction histidine kinase subgroup 3 dimerisation and phosphoacceptor" evidence="12">
    <location>
        <begin position="221"/>
        <end position="278"/>
    </location>
</feature>
<gene>
    <name evidence="13" type="ORF">SAMN05216554_3192</name>
</gene>
<evidence type="ECO:0000256" key="4">
    <source>
        <dbReference type="ARBA" id="ARBA00022679"/>
    </source>
</evidence>
<evidence type="ECO:0000256" key="7">
    <source>
        <dbReference type="ARBA" id="ARBA00022840"/>
    </source>
</evidence>
<dbReference type="CDD" id="cd16917">
    <property type="entry name" value="HATPase_UhpB-NarQ-NarX-like"/>
    <property type="match status" value="1"/>
</dbReference>
<evidence type="ECO:0000256" key="10">
    <source>
        <dbReference type="SAM" id="Phobius"/>
    </source>
</evidence>
<keyword evidence="10" id="KW-0812">Transmembrane</keyword>
<keyword evidence="7" id="KW-0067">ATP-binding</keyword>
<reference evidence="13 14" key="1">
    <citation type="submission" date="2016-10" db="EMBL/GenBank/DDBJ databases">
        <authorList>
            <person name="de Groot N.N."/>
        </authorList>
    </citation>
    <scope>NUCLEOTIDE SEQUENCE [LARGE SCALE GENOMIC DNA]</scope>
    <source>
        <strain evidence="13 14">CGMCC 4.3491</strain>
    </source>
</reference>
<dbReference type="InterPro" id="IPR050482">
    <property type="entry name" value="Sensor_HK_TwoCompSys"/>
</dbReference>
<dbReference type="STRING" id="381665.SAMN05216554_3192"/>
<evidence type="ECO:0000256" key="3">
    <source>
        <dbReference type="ARBA" id="ARBA00022553"/>
    </source>
</evidence>
<keyword evidence="10" id="KW-1133">Transmembrane helix</keyword>
<dbReference type="Gene3D" id="3.30.565.10">
    <property type="entry name" value="Histidine kinase-like ATPase, C-terminal domain"/>
    <property type="match status" value="1"/>
</dbReference>
<protein>
    <recommendedName>
        <fullName evidence="2">histidine kinase</fullName>
        <ecNumber evidence="2">2.7.13.3</ecNumber>
    </recommendedName>
</protein>
<keyword evidence="10" id="KW-0472">Membrane</keyword>
<dbReference type="PANTHER" id="PTHR24421">
    <property type="entry name" value="NITRATE/NITRITE SENSOR PROTEIN NARX-RELATED"/>
    <property type="match status" value="1"/>
</dbReference>
<dbReference type="GO" id="GO:0016020">
    <property type="term" value="C:membrane"/>
    <property type="evidence" value="ECO:0007669"/>
    <property type="project" value="InterPro"/>
</dbReference>
<feature type="transmembrane region" description="Helical" evidence="10">
    <location>
        <begin position="156"/>
        <end position="183"/>
    </location>
</feature>
<evidence type="ECO:0000256" key="5">
    <source>
        <dbReference type="ARBA" id="ARBA00022741"/>
    </source>
</evidence>
<dbReference type="SUPFAM" id="SSF55874">
    <property type="entry name" value="ATPase domain of HSP90 chaperone/DNA topoisomerase II/histidine kinase"/>
    <property type="match status" value="1"/>
</dbReference>
<evidence type="ECO:0000256" key="6">
    <source>
        <dbReference type="ARBA" id="ARBA00022777"/>
    </source>
</evidence>
<feature type="transmembrane region" description="Helical" evidence="10">
    <location>
        <begin position="112"/>
        <end position="136"/>
    </location>
</feature>
<feature type="domain" description="Histidine kinase/HSP90-like ATPase" evidence="11">
    <location>
        <begin position="325"/>
        <end position="421"/>
    </location>
</feature>
<dbReference type="Pfam" id="PF02518">
    <property type="entry name" value="HATPase_c"/>
    <property type="match status" value="1"/>
</dbReference>
<dbReference type="OrthoDB" id="227596at2"/>
<keyword evidence="14" id="KW-1185">Reference proteome</keyword>
<name>A0A1H3RZM2_9MICO</name>
<comment type="catalytic activity">
    <reaction evidence="1">
        <text>ATP + protein L-histidine = ADP + protein N-phospho-L-histidine.</text>
        <dbReference type="EC" id="2.7.13.3"/>
    </reaction>
</comment>
<evidence type="ECO:0000313" key="14">
    <source>
        <dbReference type="Proteomes" id="UP000198891"/>
    </source>
</evidence>
<organism evidence="13 14">
    <name type="scientific">Herbiconiux ginsengi</name>
    <dbReference type="NCBI Taxonomy" id="381665"/>
    <lineage>
        <taxon>Bacteria</taxon>
        <taxon>Bacillati</taxon>
        <taxon>Actinomycetota</taxon>
        <taxon>Actinomycetes</taxon>
        <taxon>Micrococcales</taxon>
        <taxon>Microbacteriaceae</taxon>
        <taxon>Herbiconiux</taxon>
    </lineage>
</organism>
<keyword evidence="6 13" id="KW-0418">Kinase</keyword>
<evidence type="ECO:0000256" key="9">
    <source>
        <dbReference type="SAM" id="MobiDB-lite"/>
    </source>
</evidence>
<evidence type="ECO:0000259" key="12">
    <source>
        <dbReference type="Pfam" id="PF07730"/>
    </source>
</evidence>
<evidence type="ECO:0000256" key="1">
    <source>
        <dbReference type="ARBA" id="ARBA00000085"/>
    </source>
</evidence>
<feature type="transmembrane region" description="Helical" evidence="10">
    <location>
        <begin position="50"/>
        <end position="69"/>
    </location>
</feature>
<feature type="compositionally biased region" description="Polar residues" evidence="9">
    <location>
        <begin position="411"/>
        <end position="421"/>
    </location>
</feature>
<evidence type="ECO:0000256" key="2">
    <source>
        <dbReference type="ARBA" id="ARBA00012438"/>
    </source>
</evidence>
<feature type="region of interest" description="Disordered" evidence="9">
    <location>
        <begin position="362"/>
        <end position="436"/>
    </location>
</feature>
<dbReference type="Gene3D" id="1.20.5.1930">
    <property type="match status" value="1"/>
</dbReference>
<keyword evidence="5" id="KW-0547">Nucleotide-binding</keyword>
<dbReference type="GO" id="GO:0000155">
    <property type="term" value="F:phosphorelay sensor kinase activity"/>
    <property type="evidence" value="ECO:0007669"/>
    <property type="project" value="InterPro"/>
</dbReference>
<dbReference type="InterPro" id="IPR011712">
    <property type="entry name" value="Sig_transdc_His_kin_sub3_dim/P"/>
</dbReference>
<keyword evidence="4" id="KW-0808">Transferase</keyword>
<evidence type="ECO:0000259" key="11">
    <source>
        <dbReference type="Pfam" id="PF02518"/>
    </source>
</evidence>
<dbReference type="Pfam" id="PF07730">
    <property type="entry name" value="HisKA_3"/>
    <property type="match status" value="1"/>
</dbReference>
<dbReference type="EMBL" id="FNPZ01000003">
    <property type="protein sequence ID" value="SDZ31017.1"/>
    <property type="molecule type" value="Genomic_DNA"/>
</dbReference>
<keyword evidence="3" id="KW-0597">Phosphoprotein</keyword>
<dbReference type="AlphaFoldDB" id="A0A1H3RZM2"/>
<proteinExistence type="predicted"/>
<feature type="transmembrane region" description="Helical" evidence="10">
    <location>
        <begin position="20"/>
        <end position="38"/>
    </location>
</feature>
<dbReference type="Proteomes" id="UP000198891">
    <property type="component" value="Unassembled WGS sequence"/>
</dbReference>
<dbReference type="PANTHER" id="PTHR24421:SF10">
    <property type="entry name" value="NITRATE_NITRITE SENSOR PROTEIN NARQ"/>
    <property type="match status" value="1"/>
</dbReference>
<evidence type="ECO:0000313" key="13">
    <source>
        <dbReference type="EMBL" id="SDZ31017.1"/>
    </source>
</evidence>
<dbReference type="EC" id="2.7.13.3" evidence="2"/>
<dbReference type="GO" id="GO:0005524">
    <property type="term" value="F:ATP binding"/>
    <property type="evidence" value="ECO:0007669"/>
    <property type="project" value="UniProtKB-KW"/>
</dbReference>
<keyword evidence="8" id="KW-0902">Two-component regulatory system</keyword>
<dbReference type="GO" id="GO:0046983">
    <property type="term" value="F:protein dimerization activity"/>
    <property type="evidence" value="ECO:0007669"/>
    <property type="project" value="InterPro"/>
</dbReference>
<dbReference type="InterPro" id="IPR003594">
    <property type="entry name" value="HATPase_dom"/>
</dbReference>
<feature type="compositionally biased region" description="Low complexity" evidence="9">
    <location>
        <begin position="366"/>
        <end position="378"/>
    </location>
</feature>
<accession>A0A1H3RZM2</accession>
<feature type="transmembrane region" description="Helical" evidence="10">
    <location>
        <begin position="75"/>
        <end position="105"/>
    </location>
</feature>
<sequence>MLSLSGDNGMMHSPIVRTWAPDVAIGFVILLLGFWEAYTNAYSGYAGGTVTLVVALGTAVAVALVRHAGWWSFGILWALLVLQAATTTDLMVIELAVVGVAFGLARWGSRPLLWASGLSIPIATFFAISYVGILANGLWGTRVLRNVIVPLVDSGISWPLVVLPMIAGVLALPWFAGLAARYWGAARASQRSQSEAEAEALSAQLERARMTEIAALRESQARLARDVHDVVGHSLTVILAQAESAQFLDSADPVALKRTMANIASTARTSLQEVRGVLASPDGDPEHRTDLDTLIDTTRASGNEILVTDLGSPRPLPPELATVAFRVLQEMLTNALKHGRRDGAIAVTRQWDDRLRITVTNHTDPVSSVGGESEGASGDDPATGLPGGSGIAGMARRLESVGGSLEVHDSPTGSPVFSVTASLPVRAGRPLETALP</sequence>
<evidence type="ECO:0000256" key="8">
    <source>
        <dbReference type="ARBA" id="ARBA00023012"/>
    </source>
</evidence>